<name>A0ABQ1I7C8_9PROT</name>
<evidence type="ECO:0000313" key="2">
    <source>
        <dbReference type="Proteomes" id="UP000603352"/>
    </source>
</evidence>
<sequence length="60" mass="6687">MNYDGRACLGVGQVVFAMASLAEGRNSITIATIRPDGSLVTRWWRYHDKGSKGTETWVKK</sequence>
<reference evidence="2" key="1">
    <citation type="journal article" date="2019" name="Int. J. Syst. Evol. Microbiol.">
        <title>The Global Catalogue of Microorganisms (GCM) 10K type strain sequencing project: providing services to taxonomists for standard genome sequencing and annotation.</title>
        <authorList>
            <consortium name="The Broad Institute Genomics Platform"/>
            <consortium name="The Broad Institute Genome Sequencing Center for Infectious Disease"/>
            <person name="Wu L."/>
            <person name="Ma J."/>
        </authorList>
    </citation>
    <scope>NUCLEOTIDE SEQUENCE [LARGE SCALE GENOMIC DNA]</scope>
    <source>
        <strain evidence="2">CGMCC 1.10188</strain>
    </source>
</reference>
<accession>A0ABQ1I7C8</accession>
<comment type="caution">
    <text evidence="1">The sequence shown here is derived from an EMBL/GenBank/DDBJ whole genome shotgun (WGS) entry which is preliminary data.</text>
</comment>
<organism evidence="1 2">
    <name type="scientific">Tistrella bauzanensis</name>
    <dbReference type="NCBI Taxonomy" id="657419"/>
    <lineage>
        <taxon>Bacteria</taxon>
        <taxon>Pseudomonadati</taxon>
        <taxon>Pseudomonadota</taxon>
        <taxon>Alphaproteobacteria</taxon>
        <taxon>Geminicoccales</taxon>
        <taxon>Geminicoccaceae</taxon>
        <taxon>Tistrella</taxon>
    </lineage>
</organism>
<dbReference type="Proteomes" id="UP000603352">
    <property type="component" value="Unassembled WGS sequence"/>
</dbReference>
<dbReference type="RefSeq" id="WP_188574058.1">
    <property type="nucleotide sequence ID" value="NZ_BMDZ01000001.1"/>
</dbReference>
<evidence type="ECO:0000313" key="1">
    <source>
        <dbReference type="EMBL" id="GGB24097.1"/>
    </source>
</evidence>
<protein>
    <submittedName>
        <fullName evidence="1">Uncharacterized protein</fullName>
    </submittedName>
</protein>
<gene>
    <name evidence="1" type="ORF">GCM10011505_01690</name>
</gene>
<dbReference type="EMBL" id="BMDZ01000001">
    <property type="protein sequence ID" value="GGB24097.1"/>
    <property type="molecule type" value="Genomic_DNA"/>
</dbReference>
<proteinExistence type="predicted"/>
<keyword evidence="2" id="KW-1185">Reference proteome</keyword>